<dbReference type="CDD" id="cd00130">
    <property type="entry name" value="PAS"/>
    <property type="match status" value="1"/>
</dbReference>
<keyword evidence="1" id="KW-0597">Phosphoprotein</keyword>
<dbReference type="AlphaFoldDB" id="A0A9X4AQT4"/>
<evidence type="ECO:0000259" key="3">
    <source>
        <dbReference type="PROSITE" id="PS50112"/>
    </source>
</evidence>
<dbReference type="InterPro" id="IPR036513">
    <property type="entry name" value="STAS_dom_sf"/>
</dbReference>
<dbReference type="Gene3D" id="3.30.450.20">
    <property type="entry name" value="PAS domain"/>
    <property type="match status" value="2"/>
</dbReference>
<dbReference type="Pfam" id="PF01740">
    <property type="entry name" value="STAS"/>
    <property type="match status" value="1"/>
</dbReference>
<dbReference type="RefSeq" id="WP_272419774.1">
    <property type="nucleotide sequence ID" value="NZ_JAGTJJ010000004.1"/>
</dbReference>
<dbReference type="InterPro" id="IPR051932">
    <property type="entry name" value="Bact_StressResp_Reg"/>
</dbReference>
<dbReference type="Gene3D" id="3.30.750.24">
    <property type="entry name" value="STAS domain"/>
    <property type="match status" value="1"/>
</dbReference>
<feature type="domain" description="STAS" evidence="4">
    <location>
        <begin position="325"/>
        <end position="436"/>
    </location>
</feature>
<evidence type="ECO:0000259" key="4">
    <source>
        <dbReference type="PROSITE" id="PS50801"/>
    </source>
</evidence>
<dbReference type="Proteomes" id="UP001151081">
    <property type="component" value="Unassembled WGS sequence"/>
</dbReference>
<dbReference type="SUPFAM" id="SSF55785">
    <property type="entry name" value="PYP-like sensor domain (PAS domain)"/>
    <property type="match status" value="2"/>
</dbReference>
<evidence type="ECO:0000256" key="1">
    <source>
        <dbReference type="ARBA" id="ARBA00022553"/>
    </source>
</evidence>
<keyword evidence="2" id="KW-0175">Coiled coil</keyword>
<accession>A0A9X4AQT4</accession>
<evidence type="ECO:0000256" key="2">
    <source>
        <dbReference type="SAM" id="Coils"/>
    </source>
</evidence>
<dbReference type="InterPro" id="IPR002645">
    <property type="entry name" value="STAS_dom"/>
</dbReference>
<dbReference type="NCBIfam" id="TIGR00229">
    <property type="entry name" value="sensory_box"/>
    <property type="match status" value="1"/>
</dbReference>
<name>A0A9X4AQT4_9BACT</name>
<dbReference type="EMBL" id="JAGTJJ010000004">
    <property type="protein sequence ID" value="MDC3981424.1"/>
    <property type="molecule type" value="Genomic_DNA"/>
</dbReference>
<dbReference type="InterPro" id="IPR000014">
    <property type="entry name" value="PAS"/>
</dbReference>
<organism evidence="5 6">
    <name type="scientific">Polyangium jinanense</name>
    <dbReference type="NCBI Taxonomy" id="2829994"/>
    <lineage>
        <taxon>Bacteria</taxon>
        <taxon>Pseudomonadati</taxon>
        <taxon>Myxococcota</taxon>
        <taxon>Polyangia</taxon>
        <taxon>Polyangiales</taxon>
        <taxon>Polyangiaceae</taxon>
        <taxon>Polyangium</taxon>
    </lineage>
</organism>
<protein>
    <submittedName>
        <fullName evidence="5">PAS domain-containing protein</fullName>
    </submittedName>
</protein>
<keyword evidence="6" id="KW-1185">Reference proteome</keyword>
<dbReference type="CDD" id="cd07041">
    <property type="entry name" value="STAS_RsbR_RsbS_like"/>
    <property type="match status" value="1"/>
</dbReference>
<dbReference type="PROSITE" id="PS50112">
    <property type="entry name" value="PAS"/>
    <property type="match status" value="1"/>
</dbReference>
<reference evidence="5 6" key="1">
    <citation type="submission" date="2021-04" db="EMBL/GenBank/DDBJ databases">
        <title>Genome analysis of Polyangium sp.</title>
        <authorList>
            <person name="Li Y."/>
            <person name="Wang J."/>
        </authorList>
    </citation>
    <scope>NUCLEOTIDE SEQUENCE [LARGE SCALE GENOMIC DNA]</scope>
    <source>
        <strain evidence="5 6">SDU14</strain>
    </source>
</reference>
<evidence type="ECO:0000313" key="5">
    <source>
        <dbReference type="EMBL" id="MDC3981424.1"/>
    </source>
</evidence>
<feature type="domain" description="PAS" evidence="3">
    <location>
        <begin position="46"/>
        <end position="122"/>
    </location>
</feature>
<gene>
    <name evidence="5" type="ORF">KEG57_13005</name>
</gene>
<proteinExistence type="predicted"/>
<dbReference type="InterPro" id="IPR013656">
    <property type="entry name" value="PAS_4"/>
</dbReference>
<dbReference type="PROSITE" id="PS50801">
    <property type="entry name" value="STAS"/>
    <property type="match status" value="1"/>
</dbReference>
<dbReference type="PANTHER" id="PTHR33745:SF3">
    <property type="entry name" value="RSBT CO-ANTAGONIST PROTEIN RSBRC"/>
    <property type="match status" value="1"/>
</dbReference>
<feature type="coiled-coil region" evidence="2">
    <location>
        <begin position="172"/>
        <end position="200"/>
    </location>
</feature>
<evidence type="ECO:0000313" key="6">
    <source>
        <dbReference type="Proteomes" id="UP001151081"/>
    </source>
</evidence>
<dbReference type="InterPro" id="IPR035965">
    <property type="entry name" value="PAS-like_dom_sf"/>
</dbReference>
<dbReference type="PANTHER" id="PTHR33745">
    <property type="entry name" value="RSBT ANTAGONIST PROTEIN RSBS-RELATED"/>
    <property type="match status" value="1"/>
</dbReference>
<sequence>MYLPMENEYAALRARVAELEARLAARSPVATNGHHREAIPADHEAETRLLRAALHNLADAVVICNREGRTIHFNAAATQIFGELSREVTSEALSTRYGLFYPDGVTHIPADELPSHRALRGESVDGIELVVRREGLPACLYVECSARCIRDASGAICGAVVVCRDLGERRRYEAERERRLRAEEERLAAENERLRMARILRSLLDHLDIIVWATDEKGVFTFHDGRGAESAGLARGWLVGKSAHEVYPDDMLIHRALSAGVPGHDRNEAHGVAWEHWAIPMNDDGKPSGVIGLSLNVTEAYHVKLELEAKLALIQRQQEVIFNLETPIIQVWDRVLTLPMVGVVDSQRAARVTDNVLAEVSRTQARFAILDLTGVDVVDTATAGHILNIIAAVRLLGAEGIITGIRPNIAQTMISLGLDLSRVRTLATLRDGLSLVIRELNGAAGGRFGAGAQKARSSRPG</sequence>
<dbReference type="Pfam" id="PF08448">
    <property type="entry name" value="PAS_4"/>
    <property type="match status" value="1"/>
</dbReference>
<dbReference type="SUPFAM" id="SSF52091">
    <property type="entry name" value="SpoIIaa-like"/>
    <property type="match status" value="1"/>
</dbReference>
<comment type="caution">
    <text evidence="5">The sequence shown here is derived from an EMBL/GenBank/DDBJ whole genome shotgun (WGS) entry which is preliminary data.</text>
</comment>
<dbReference type="SMART" id="SM00091">
    <property type="entry name" value="PAS"/>
    <property type="match status" value="2"/>
</dbReference>